<accession>A0A9X2Z5G4</accession>
<name>A0A9X2Z5G4_9MYCO</name>
<dbReference type="InterPro" id="IPR022644">
    <property type="entry name" value="De-COase2_N"/>
</dbReference>
<comment type="caution">
    <text evidence="2">The sequence shown here is derived from an EMBL/GenBank/DDBJ whole genome shotgun (WGS) entry which is preliminary data.</text>
</comment>
<feature type="domain" description="Orn/DAP/Arg decarboxylase 2 N-terminal" evidence="1">
    <location>
        <begin position="39"/>
        <end position="163"/>
    </location>
</feature>
<sequence length="259" mass="27480">MHALTLDWRHRRGYSLQRAVANPFAAAVEQAVDGNPTVDQVRSRHEAFRSACTLGVMTCSAAQLDDPALAAWVRSRGVSVEVVSIEQLDFAISAGIRPAHIVVQGSESAAAPLRRAANIGVGGYVIGSAGQAAVLATAVTRRTPIVVDVTDDDGALEHAIRRTSPLELVGVRMRLVGGRVSHLGEATSAVMATMADVRLRHGILMTRLNLADVEMRGLTPGLVARSAAAIEDAVDESCARHRFPRPIVVLSPPTNPTRP</sequence>
<dbReference type="Gene3D" id="3.20.20.10">
    <property type="entry name" value="Alanine racemase"/>
    <property type="match status" value="1"/>
</dbReference>
<evidence type="ECO:0000259" key="1">
    <source>
        <dbReference type="Pfam" id="PF02784"/>
    </source>
</evidence>
<gene>
    <name evidence="2" type="ORF">H7K45_16320</name>
</gene>
<keyword evidence="3" id="KW-1185">Reference proteome</keyword>
<dbReference type="EMBL" id="JACKVK010000008">
    <property type="protein sequence ID" value="MCV7422117.1"/>
    <property type="molecule type" value="Genomic_DNA"/>
</dbReference>
<dbReference type="AlphaFoldDB" id="A0A9X2Z5G4"/>
<evidence type="ECO:0000313" key="3">
    <source>
        <dbReference type="Proteomes" id="UP001141629"/>
    </source>
</evidence>
<proteinExistence type="predicted"/>
<dbReference type="InterPro" id="IPR029066">
    <property type="entry name" value="PLP-binding_barrel"/>
</dbReference>
<evidence type="ECO:0000313" key="2">
    <source>
        <dbReference type="EMBL" id="MCV7422117.1"/>
    </source>
</evidence>
<protein>
    <recommendedName>
        <fullName evidence="1">Orn/DAP/Arg decarboxylase 2 N-terminal domain-containing protein</fullName>
    </recommendedName>
</protein>
<dbReference type="Pfam" id="PF02784">
    <property type="entry name" value="Orn_Arg_deC_N"/>
    <property type="match status" value="1"/>
</dbReference>
<reference evidence="2" key="1">
    <citation type="submission" date="2020-07" db="EMBL/GenBank/DDBJ databases">
        <authorList>
            <person name="Pettersson B.M.F."/>
            <person name="Behra P.R.K."/>
            <person name="Ramesh M."/>
            <person name="Das S."/>
            <person name="Dasgupta S."/>
            <person name="Kirsebom L.A."/>
        </authorList>
    </citation>
    <scope>NUCLEOTIDE SEQUENCE</scope>
    <source>
        <strain evidence="2">DSM 44838</strain>
    </source>
</reference>
<reference evidence="2" key="2">
    <citation type="journal article" date="2022" name="BMC Genomics">
        <title>Comparative genome analysis of mycobacteria focusing on tRNA and non-coding RNA.</title>
        <authorList>
            <person name="Behra P.R.K."/>
            <person name="Pettersson B.M.F."/>
            <person name="Ramesh M."/>
            <person name="Das S."/>
            <person name="Dasgupta S."/>
            <person name="Kirsebom L.A."/>
        </authorList>
    </citation>
    <scope>NUCLEOTIDE SEQUENCE</scope>
    <source>
        <strain evidence="2">DSM 44838</strain>
    </source>
</reference>
<dbReference type="SUPFAM" id="SSF51419">
    <property type="entry name" value="PLP-binding barrel"/>
    <property type="match status" value="1"/>
</dbReference>
<dbReference type="GO" id="GO:0003824">
    <property type="term" value="F:catalytic activity"/>
    <property type="evidence" value="ECO:0007669"/>
    <property type="project" value="InterPro"/>
</dbReference>
<dbReference type="RefSeq" id="WP_263996856.1">
    <property type="nucleotide sequence ID" value="NZ_JACKVK010000008.1"/>
</dbReference>
<dbReference type="Proteomes" id="UP001141629">
    <property type="component" value="Unassembled WGS sequence"/>
</dbReference>
<organism evidence="2 3">
    <name type="scientific">Mycobacterium yunnanensis</name>
    <dbReference type="NCBI Taxonomy" id="368477"/>
    <lineage>
        <taxon>Bacteria</taxon>
        <taxon>Bacillati</taxon>
        <taxon>Actinomycetota</taxon>
        <taxon>Actinomycetes</taxon>
        <taxon>Mycobacteriales</taxon>
        <taxon>Mycobacteriaceae</taxon>
        <taxon>Mycobacterium</taxon>
    </lineage>
</organism>